<name>A0A3S0K7Q6_9DEIO</name>
<dbReference type="InterPro" id="IPR000905">
    <property type="entry name" value="Gcp-like_dom"/>
</dbReference>
<dbReference type="SUPFAM" id="SSF53067">
    <property type="entry name" value="Actin-like ATPase domain"/>
    <property type="match status" value="2"/>
</dbReference>
<dbReference type="Gene3D" id="3.30.420.40">
    <property type="match status" value="2"/>
</dbReference>
<dbReference type="GO" id="GO:0002949">
    <property type="term" value="P:tRNA threonylcarbamoyladenosine modification"/>
    <property type="evidence" value="ECO:0007669"/>
    <property type="project" value="InterPro"/>
</dbReference>
<dbReference type="Proteomes" id="UP000277766">
    <property type="component" value="Unassembled WGS sequence"/>
</dbReference>
<evidence type="ECO:0000313" key="3">
    <source>
        <dbReference type="Proteomes" id="UP000277766"/>
    </source>
</evidence>
<comment type="caution">
    <text evidence="2">The sequence shown here is derived from an EMBL/GenBank/DDBJ whole genome shotgun (WGS) entry which is preliminary data.</text>
</comment>
<dbReference type="InterPro" id="IPR022496">
    <property type="entry name" value="T6A_TsaB"/>
</dbReference>
<organism evidence="2 3">
    <name type="scientific">Deinococcus radiophilus</name>
    <dbReference type="NCBI Taxonomy" id="32062"/>
    <lineage>
        <taxon>Bacteria</taxon>
        <taxon>Thermotogati</taxon>
        <taxon>Deinococcota</taxon>
        <taxon>Deinococci</taxon>
        <taxon>Deinococcales</taxon>
        <taxon>Deinococcaceae</taxon>
        <taxon>Deinococcus</taxon>
    </lineage>
</organism>
<gene>
    <name evidence="2" type="primary">tsaB</name>
    <name evidence="2" type="ORF">EJ104_12435</name>
</gene>
<feature type="domain" description="Gcp-like" evidence="1">
    <location>
        <begin position="31"/>
        <end position="157"/>
    </location>
</feature>
<protein>
    <submittedName>
        <fullName evidence="2">tRNA (Adenosine(37)-N6)-threonylcarbamoyltransferase complex dimerization subunit type 1 TsaB</fullName>
    </submittedName>
</protein>
<proteinExistence type="predicted"/>
<keyword evidence="3" id="KW-1185">Reference proteome</keyword>
<dbReference type="OrthoDB" id="9784166at2"/>
<dbReference type="AlphaFoldDB" id="A0A3S0K7Q6"/>
<accession>A0A3S0K7Q6</accession>
<sequence length="186" mass="19588">MITLALDTSTPYLTLGLSWPSGDLGHAPHLERAHAERLPAEVQALFSEAGLPLRADRIVIGTGPGSYTGVRVGASYALALARVWQAELLGVSTLTALLPTDGSADGTYLPALDARRDHVYAGVYQVTKGNVEELTAPTKLPAADLDALATEHQASIRQDVQPSGLSLIRAAQSLGQPQPELALSYL</sequence>
<dbReference type="InterPro" id="IPR043129">
    <property type="entry name" value="ATPase_NBD"/>
</dbReference>
<evidence type="ECO:0000313" key="2">
    <source>
        <dbReference type="EMBL" id="RTR23831.1"/>
    </source>
</evidence>
<dbReference type="EMBL" id="RXPE01000040">
    <property type="protein sequence ID" value="RTR23831.1"/>
    <property type="molecule type" value="Genomic_DNA"/>
</dbReference>
<dbReference type="NCBIfam" id="TIGR03725">
    <property type="entry name" value="T6A_YeaZ"/>
    <property type="match status" value="1"/>
</dbReference>
<keyword evidence="2" id="KW-0808">Transferase</keyword>
<dbReference type="RefSeq" id="WP_126353287.1">
    <property type="nucleotide sequence ID" value="NZ_CP086380.1"/>
</dbReference>
<dbReference type="Pfam" id="PF00814">
    <property type="entry name" value="TsaD"/>
    <property type="match status" value="1"/>
</dbReference>
<dbReference type="GO" id="GO:0016740">
    <property type="term" value="F:transferase activity"/>
    <property type="evidence" value="ECO:0007669"/>
    <property type="project" value="UniProtKB-KW"/>
</dbReference>
<evidence type="ECO:0000259" key="1">
    <source>
        <dbReference type="Pfam" id="PF00814"/>
    </source>
</evidence>
<reference evidence="2 3" key="1">
    <citation type="submission" date="2018-12" db="EMBL/GenBank/DDBJ databases">
        <title>Deinococcus radiophilus ATCC 27603 genome sequencing and assembly.</title>
        <authorList>
            <person name="Maclea K.S."/>
            <person name="Maynard C.R."/>
        </authorList>
    </citation>
    <scope>NUCLEOTIDE SEQUENCE [LARGE SCALE GENOMIC DNA]</scope>
    <source>
        <strain evidence="2 3">ATCC 27603</strain>
    </source>
</reference>